<evidence type="ECO:0000313" key="2">
    <source>
        <dbReference type="EMBL" id="SNR38795.1"/>
    </source>
</evidence>
<dbReference type="PANTHER" id="PTHR43404:SF1">
    <property type="entry name" value="MNN4P"/>
    <property type="match status" value="1"/>
</dbReference>
<dbReference type="AlphaFoldDB" id="A0A238VWT9"/>
<accession>A0A238VWT9</accession>
<evidence type="ECO:0000313" key="3">
    <source>
        <dbReference type="Proteomes" id="UP000198412"/>
    </source>
</evidence>
<dbReference type="PANTHER" id="PTHR43404">
    <property type="entry name" value="LIPOPOLYSACCHARIDE CHOLINEPHOSPHOTRANSFERASE LICD"/>
    <property type="match status" value="1"/>
</dbReference>
<dbReference type="GO" id="GO:0009100">
    <property type="term" value="P:glycoprotein metabolic process"/>
    <property type="evidence" value="ECO:0007669"/>
    <property type="project" value="UniProtKB-ARBA"/>
</dbReference>
<dbReference type="Pfam" id="PF04991">
    <property type="entry name" value="LicD"/>
    <property type="match status" value="1"/>
</dbReference>
<dbReference type="OrthoDB" id="9786100at2"/>
<dbReference type="Proteomes" id="UP000198412">
    <property type="component" value="Unassembled WGS sequence"/>
</dbReference>
<name>A0A238VWT9_9FLAO</name>
<dbReference type="EMBL" id="FZNX01000001">
    <property type="protein sequence ID" value="SNR38795.1"/>
    <property type="molecule type" value="Genomic_DNA"/>
</dbReference>
<reference evidence="3" key="1">
    <citation type="submission" date="2017-06" db="EMBL/GenBank/DDBJ databases">
        <authorList>
            <person name="Varghese N."/>
            <person name="Submissions S."/>
        </authorList>
    </citation>
    <scope>NUCLEOTIDE SEQUENCE [LARGE SCALE GENOMIC DNA]</scope>
    <source>
        <strain evidence="3">DSM 27993</strain>
    </source>
</reference>
<protein>
    <submittedName>
        <fullName evidence="2">LicD family protein</fullName>
    </submittedName>
</protein>
<keyword evidence="3" id="KW-1185">Reference proteome</keyword>
<sequence>MVAYNITLTKKNKVEALELLEFSAKIIESCKINYWLDGGTLLGLVRENRLLPWDDDLDISMMHPGPDELALKELIKKFKKANKRVKVRYFKKNNYYFSINNIRVIKIRNKYFFGLLKGNVCLEIFIRYKIEDETYCKVGDQVQVIPYNLCNSYKTLIFQNYNYYVPQLTSEYLTFKYGDWKIPVKEWCVFNDDKSMM</sequence>
<dbReference type="InterPro" id="IPR052942">
    <property type="entry name" value="LPS_cholinephosphotransferase"/>
</dbReference>
<evidence type="ECO:0000259" key="1">
    <source>
        <dbReference type="Pfam" id="PF04991"/>
    </source>
</evidence>
<feature type="domain" description="LicD/FKTN/FKRP nucleotidyltransferase" evidence="1">
    <location>
        <begin position="30"/>
        <end position="91"/>
    </location>
</feature>
<organism evidence="2 3">
    <name type="scientific">Lutibacter flavus</name>
    <dbReference type="NCBI Taxonomy" id="691689"/>
    <lineage>
        <taxon>Bacteria</taxon>
        <taxon>Pseudomonadati</taxon>
        <taxon>Bacteroidota</taxon>
        <taxon>Flavobacteriia</taxon>
        <taxon>Flavobacteriales</taxon>
        <taxon>Flavobacteriaceae</taxon>
        <taxon>Lutibacter</taxon>
    </lineage>
</organism>
<proteinExistence type="predicted"/>
<gene>
    <name evidence="2" type="ORF">SAMN04488111_1143</name>
</gene>
<dbReference type="InterPro" id="IPR007074">
    <property type="entry name" value="LicD/FKTN/FKRP_NTP_transf"/>
</dbReference>